<dbReference type="InterPro" id="IPR006143">
    <property type="entry name" value="RND_pump_MFP"/>
</dbReference>
<evidence type="ECO:0000256" key="1">
    <source>
        <dbReference type="ARBA" id="ARBA00009477"/>
    </source>
</evidence>
<dbReference type="GO" id="GO:1990281">
    <property type="term" value="C:efflux pump complex"/>
    <property type="evidence" value="ECO:0007669"/>
    <property type="project" value="TreeGrafter"/>
</dbReference>
<dbReference type="Proteomes" id="UP000320582">
    <property type="component" value="Unassembled WGS sequence"/>
</dbReference>
<name>A0A543KHV1_9RHOB</name>
<gene>
    <name evidence="3" type="ORF">BD293_3342</name>
</gene>
<dbReference type="OrthoDB" id="9806939at2"/>
<dbReference type="AlphaFoldDB" id="A0A543KHV1"/>
<dbReference type="GO" id="GO:0015562">
    <property type="term" value="F:efflux transmembrane transporter activity"/>
    <property type="evidence" value="ECO:0007669"/>
    <property type="project" value="TreeGrafter"/>
</dbReference>
<dbReference type="NCBIfam" id="TIGR01730">
    <property type="entry name" value="RND_mfp"/>
    <property type="match status" value="1"/>
</dbReference>
<dbReference type="EMBL" id="VFPT01000001">
    <property type="protein sequence ID" value="TQM94658.1"/>
    <property type="molecule type" value="Genomic_DNA"/>
</dbReference>
<dbReference type="RefSeq" id="WP_142083546.1">
    <property type="nucleotide sequence ID" value="NZ_VFPT01000001.1"/>
</dbReference>
<dbReference type="Gene3D" id="1.10.287.470">
    <property type="entry name" value="Helix hairpin bin"/>
    <property type="match status" value="1"/>
</dbReference>
<dbReference type="InterPro" id="IPR058792">
    <property type="entry name" value="Beta-barrel_RND_2"/>
</dbReference>
<evidence type="ECO:0000313" key="3">
    <source>
        <dbReference type="EMBL" id="TQM94658.1"/>
    </source>
</evidence>
<dbReference type="PANTHER" id="PTHR30469">
    <property type="entry name" value="MULTIDRUG RESISTANCE PROTEIN MDTA"/>
    <property type="match status" value="1"/>
</dbReference>
<proteinExistence type="inferred from homology"/>
<sequence>MRVFPLVTAVAVTLVLYLAIMERDALLGFAGVMTDELQEQSDADTPEAPRVRVLAQRSVAQPVATTVVLRGRTEAMRQVEIRSETSGLIVSDPLRRGASVQAGDRLCEVAPGVRKAALDEAQARMTEAEINFRAASGLSESGFATDVRLANARAALQSAQAGVDRAVEEMARLVMHAPFDGILETDTAELGSLLQPGALCATLIQLDPIKLVGYATEAQVDRLEHDAPAGARLASGREVMGTVSFIARSADAQTRTFRVDVTIPNPDGRIRDGQSADIIVQAQDQTGHLLPSSALTLNDTGELGLRLVDDAGLVSFAPAQILRDSAEGIWLAGLPDEIGAITVGQEFTREGARVHVTWDDNAQEQQ</sequence>
<protein>
    <submittedName>
        <fullName evidence="3">Multidrug efflux system membrane fusion protein</fullName>
    </submittedName>
</protein>
<dbReference type="Gene3D" id="2.40.30.170">
    <property type="match status" value="1"/>
</dbReference>
<reference evidence="3 4" key="1">
    <citation type="submission" date="2019-06" db="EMBL/GenBank/DDBJ databases">
        <title>Genomic Encyclopedia of Archaeal and Bacterial Type Strains, Phase II (KMG-II): from individual species to whole genera.</title>
        <authorList>
            <person name="Goeker M."/>
        </authorList>
    </citation>
    <scope>NUCLEOTIDE SEQUENCE [LARGE SCALE GENOMIC DNA]</scope>
    <source>
        <strain evidence="3 4">DSM 18423</strain>
    </source>
</reference>
<organism evidence="3 4">
    <name type="scientific">Roseinatronobacter monicus</name>
    <dbReference type="NCBI Taxonomy" id="393481"/>
    <lineage>
        <taxon>Bacteria</taxon>
        <taxon>Pseudomonadati</taxon>
        <taxon>Pseudomonadota</taxon>
        <taxon>Alphaproteobacteria</taxon>
        <taxon>Rhodobacterales</taxon>
        <taxon>Paracoccaceae</taxon>
        <taxon>Roseinatronobacter</taxon>
    </lineage>
</organism>
<dbReference type="PANTHER" id="PTHR30469:SF29">
    <property type="entry name" value="BLR2860 PROTEIN"/>
    <property type="match status" value="1"/>
</dbReference>
<evidence type="ECO:0000259" key="2">
    <source>
        <dbReference type="Pfam" id="PF25954"/>
    </source>
</evidence>
<dbReference type="Gene3D" id="2.40.50.100">
    <property type="match status" value="1"/>
</dbReference>
<dbReference type="SUPFAM" id="SSF111369">
    <property type="entry name" value="HlyD-like secretion proteins"/>
    <property type="match status" value="1"/>
</dbReference>
<comment type="similarity">
    <text evidence="1">Belongs to the membrane fusion protein (MFP) (TC 8.A.1) family.</text>
</comment>
<accession>A0A543KHV1</accession>
<keyword evidence="4" id="KW-1185">Reference proteome</keyword>
<dbReference type="Pfam" id="PF25954">
    <property type="entry name" value="Beta-barrel_RND_2"/>
    <property type="match status" value="1"/>
</dbReference>
<feature type="domain" description="CusB-like beta-barrel" evidence="2">
    <location>
        <begin position="216"/>
        <end position="282"/>
    </location>
</feature>
<comment type="caution">
    <text evidence="3">The sequence shown here is derived from an EMBL/GenBank/DDBJ whole genome shotgun (WGS) entry which is preliminary data.</text>
</comment>
<evidence type="ECO:0000313" key="4">
    <source>
        <dbReference type="Proteomes" id="UP000320582"/>
    </source>
</evidence>